<dbReference type="PANTHER" id="PTHR22974">
    <property type="entry name" value="MIXED LINEAGE PROTEIN KINASE"/>
    <property type="match status" value="1"/>
</dbReference>
<dbReference type="PROSITE" id="PS50011">
    <property type="entry name" value="PROTEIN_KINASE_DOM"/>
    <property type="match status" value="1"/>
</dbReference>
<feature type="region of interest" description="Disordered" evidence="6">
    <location>
        <begin position="265"/>
        <end position="350"/>
    </location>
</feature>
<accession>A0A9W7B0G1</accession>
<name>A0A9W7B0G1_9STRA</name>
<dbReference type="PROSITE" id="PS00108">
    <property type="entry name" value="PROTEIN_KINASE_ST"/>
    <property type="match status" value="1"/>
</dbReference>
<keyword evidence="4" id="KW-0418">Kinase</keyword>
<feature type="region of interest" description="Disordered" evidence="6">
    <location>
        <begin position="60"/>
        <end position="122"/>
    </location>
</feature>
<evidence type="ECO:0000313" key="8">
    <source>
        <dbReference type="EMBL" id="GMH79275.1"/>
    </source>
</evidence>
<dbReference type="AlphaFoldDB" id="A0A9W7B0G1"/>
<feature type="compositionally biased region" description="Low complexity" evidence="6">
    <location>
        <begin position="98"/>
        <end position="107"/>
    </location>
</feature>
<feature type="region of interest" description="Disordered" evidence="6">
    <location>
        <begin position="209"/>
        <end position="232"/>
    </location>
</feature>
<dbReference type="InterPro" id="IPR000719">
    <property type="entry name" value="Prot_kinase_dom"/>
</dbReference>
<organism evidence="8 9">
    <name type="scientific">Triparma strigata</name>
    <dbReference type="NCBI Taxonomy" id="1606541"/>
    <lineage>
        <taxon>Eukaryota</taxon>
        <taxon>Sar</taxon>
        <taxon>Stramenopiles</taxon>
        <taxon>Ochrophyta</taxon>
        <taxon>Bolidophyceae</taxon>
        <taxon>Parmales</taxon>
        <taxon>Triparmaceae</taxon>
        <taxon>Triparma</taxon>
    </lineage>
</organism>
<keyword evidence="1" id="KW-0723">Serine/threonine-protein kinase</keyword>
<dbReference type="PANTHER" id="PTHR22974:SF21">
    <property type="entry name" value="DUAL SPECIFICITY PROTEIN KINASE TTK"/>
    <property type="match status" value="1"/>
</dbReference>
<keyword evidence="9" id="KW-1185">Reference proteome</keyword>
<gene>
    <name evidence="8" type="ORF">TrST_g11568</name>
</gene>
<evidence type="ECO:0000256" key="4">
    <source>
        <dbReference type="ARBA" id="ARBA00022777"/>
    </source>
</evidence>
<protein>
    <recommendedName>
        <fullName evidence="7">Protein kinase domain-containing protein</fullName>
    </recommendedName>
</protein>
<dbReference type="GO" id="GO:0034501">
    <property type="term" value="P:protein localization to kinetochore"/>
    <property type="evidence" value="ECO:0007669"/>
    <property type="project" value="TreeGrafter"/>
</dbReference>
<dbReference type="CDD" id="cd14131">
    <property type="entry name" value="PKc_Mps1"/>
    <property type="match status" value="1"/>
</dbReference>
<dbReference type="GO" id="GO:0033316">
    <property type="term" value="P:meiotic spindle assembly checkpoint signaling"/>
    <property type="evidence" value="ECO:0007669"/>
    <property type="project" value="TreeGrafter"/>
</dbReference>
<evidence type="ECO:0000259" key="7">
    <source>
        <dbReference type="PROSITE" id="PS50011"/>
    </source>
</evidence>
<dbReference type="Gene3D" id="1.10.510.10">
    <property type="entry name" value="Transferase(Phosphotransferase) domain 1"/>
    <property type="match status" value="1"/>
</dbReference>
<dbReference type="OrthoDB" id="20524at2759"/>
<sequence>MEAGKIEEAKETLMYLKRKGVEHKVYGQLVGRVEGGEGGIDEFTKSWSEDETLNQSADMSITTESVHSELPPLGGTPLSELPPMGGTPIMESEQQHVSPLPLKASPLSKPPSPPTFNDNDDTDDSLVVHFKKTKVTLKSPPPLHPSTDITPTPKVYVNKAAMSARSKRRMSIRRRLKASSPLKKKEEDDDTGEMRRHVERTAHLLANRPTGRNISTPARRVEKGNSVEDDCSPKLKDVARGSDAGFQSAKKITKNDLAYMLNWDPSKKTKEGSSVRQGRCGMTAIEEEVQEEDKKRESTESNETKTITVAEQKDGETETDDETEKAVKKPNPPTPPTSNAGSNESGGGPFSSLIAPPNMFYVNNKPYAKLGVIGRGGSCKVYRVLSPTYQVLALKKVKIEGMDKKSIDSYANEIELLKGLKGNPAIIQLEDSEVDLERKCIMIAMQIGDVDLNEVLKQQKSTPGSNLNMNFIRLTWQQMLVCVHSIHEAKIIHGDLKPANFLFVKGCLKLIDFGIARAIQSDDTTNIYRENQVGTLNYMSPEAILDSGTGTSGPKMKLGRASDVWSLGCILYQMCTGATPFAGLHMIPKLQAIVNPNYEIKFPEELDPAAVDAIGLCLRRNPQERPGIVSEDGLLNEHWFLHQDKI</sequence>
<dbReference type="GO" id="GO:0007094">
    <property type="term" value="P:mitotic spindle assembly checkpoint signaling"/>
    <property type="evidence" value="ECO:0007669"/>
    <property type="project" value="TreeGrafter"/>
</dbReference>
<dbReference type="InterPro" id="IPR008271">
    <property type="entry name" value="Ser/Thr_kinase_AS"/>
</dbReference>
<dbReference type="GO" id="GO:0004674">
    <property type="term" value="F:protein serine/threonine kinase activity"/>
    <property type="evidence" value="ECO:0007669"/>
    <property type="project" value="UniProtKB-KW"/>
</dbReference>
<evidence type="ECO:0000256" key="1">
    <source>
        <dbReference type="ARBA" id="ARBA00022527"/>
    </source>
</evidence>
<dbReference type="SMART" id="SM00220">
    <property type="entry name" value="S_TKc"/>
    <property type="match status" value="1"/>
</dbReference>
<evidence type="ECO:0000256" key="5">
    <source>
        <dbReference type="ARBA" id="ARBA00022840"/>
    </source>
</evidence>
<dbReference type="EMBL" id="BRXY01000232">
    <property type="protein sequence ID" value="GMH79275.1"/>
    <property type="molecule type" value="Genomic_DNA"/>
</dbReference>
<proteinExistence type="predicted"/>
<evidence type="ECO:0000313" key="9">
    <source>
        <dbReference type="Proteomes" id="UP001165085"/>
    </source>
</evidence>
<comment type="caution">
    <text evidence="8">The sequence shown here is derived from an EMBL/GenBank/DDBJ whole genome shotgun (WGS) entry which is preliminary data.</text>
</comment>
<dbReference type="GO" id="GO:0000776">
    <property type="term" value="C:kinetochore"/>
    <property type="evidence" value="ECO:0007669"/>
    <property type="project" value="TreeGrafter"/>
</dbReference>
<feature type="compositionally biased region" description="Basic residues" evidence="6">
    <location>
        <begin position="165"/>
        <end position="177"/>
    </location>
</feature>
<dbReference type="Proteomes" id="UP001165085">
    <property type="component" value="Unassembled WGS sequence"/>
</dbReference>
<dbReference type="SUPFAM" id="SSF56112">
    <property type="entry name" value="Protein kinase-like (PK-like)"/>
    <property type="match status" value="1"/>
</dbReference>
<keyword evidence="3" id="KW-0547">Nucleotide-binding</keyword>
<evidence type="ECO:0000256" key="2">
    <source>
        <dbReference type="ARBA" id="ARBA00022679"/>
    </source>
</evidence>
<feature type="domain" description="Protein kinase" evidence="7">
    <location>
        <begin position="367"/>
        <end position="641"/>
    </location>
</feature>
<dbReference type="InterPro" id="IPR027084">
    <property type="entry name" value="Mps1_cat"/>
</dbReference>
<dbReference type="Pfam" id="PF00069">
    <property type="entry name" value="Pkinase"/>
    <property type="match status" value="1"/>
</dbReference>
<keyword evidence="5" id="KW-0067">ATP-binding</keyword>
<keyword evidence="2" id="KW-0808">Transferase</keyword>
<dbReference type="GO" id="GO:0005524">
    <property type="term" value="F:ATP binding"/>
    <property type="evidence" value="ECO:0007669"/>
    <property type="project" value="UniProtKB-KW"/>
</dbReference>
<evidence type="ECO:0000256" key="3">
    <source>
        <dbReference type="ARBA" id="ARBA00022741"/>
    </source>
</evidence>
<evidence type="ECO:0000256" key="6">
    <source>
        <dbReference type="SAM" id="MobiDB-lite"/>
    </source>
</evidence>
<dbReference type="GO" id="GO:0004712">
    <property type="term" value="F:protein serine/threonine/tyrosine kinase activity"/>
    <property type="evidence" value="ECO:0007669"/>
    <property type="project" value="TreeGrafter"/>
</dbReference>
<feature type="compositionally biased region" description="Basic and acidic residues" evidence="6">
    <location>
        <begin position="292"/>
        <end position="303"/>
    </location>
</feature>
<dbReference type="FunFam" id="3.30.200.20:FF:000131">
    <property type="entry name" value="Dual specificity protein kinase TTK"/>
    <property type="match status" value="1"/>
</dbReference>
<feature type="region of interest" description="Disordered" evidence="6">
    <location>
        <begin position="161"/>
        <end position="194"/>
    </location>
</feature>
<dbReference type="GO" id="GO:0098813">
    <property type="term" value="P:nuclear chromosome segregation"/>
    <property type="evidence" value="ECO:0007669"/>
    <property type="project" value="UniProtKB-ARBA"/>
</dbReference>
<reference evidence="9" key="1">
    <citation type="journal article" date="2023" name="Commun. Biol.">
        <title>Genome analysis of Parmales, the sister group of diatoms, reveals the evolutionary specialization of diatoms from phago-mixotrophs to photoautotrophs.</title>
        <authorList>
            <person name="Ban H."/>
            <person name="Sato S."/>
            <person name="Yoshikawa S."/>
            <person name="Yamada K."/>
            <person name="Nakamura Y."/>
            <person name="Ichinomiya M."/>
            <person name="Sato N."/>
            <person name="Blanc-Mathieu R."/>
            <person name="Endo H."/>
            <person name="Kuwata A."/>
            <person name="Ogata H."/>
        </authorList>
    </citation>
    <scope>NUCLEOTIDE SEQUENCE [LARGE SCALE GENOMIC DNA]</scope>
    <source>
        <strain evidence="9">NIES 3701</strain>
    </source>
</reference>
<dbReference type="InterPro" id="IPR011009">
    <property type="entry name" value="Kinase-like_dom_sf"/>
</dbReference>
<dbReference type="GO" id="GO:0005634">
    <property type="term" value="C:nucleus"/>
    <property type="evidence" value="ECO:0007669"/>
    <property type="project" value="TreeGrafter"/>
</dbReference>
<feature type="compositionally biased region" description="Basic and acidic residues" evidence="6">
    <location>
        <begin position="219"/>
        <end position="232"/>
    </location>
</feature>
<dbReference type="Gene3D" id="3.30.200.20">
    <property type="entry name" value="Phosphorylase Kinase, domain 1"/>
    <property type="match status" value="1"/>
</dbReference>